<protein>
    <submittedName>
        <fullName evidence="1">Uncharacterized protein</fullName>
    </submittedName>
</protein>
<reference evidence="1 2" key="1">
    <citation type="journal article" date="2016" name="Sci. Rep.">
        <title>Metabolic traits of an uncultured archaeal lineage -MSBL1- from brine pools of the Red Sea.</title>
        <authorList>
            <person name="Mwirichia R."/>
            <person name="Alam I."/>
            <person name="Rashid M."/>
            <person name="Vinu M."/>
            <person name="Ba-Alawi W."/>
            <person name="Anthony Kamau A."/>
            <person name="Kamanda Ngugi D."/>
            <person name="Goker M."/>
            <person name="Klenk H.P."/>
            <person name="Bajic V."/>
            <person name="Stingl U."/>
        </authorList>
    </citation>
    <scope>NUCLEOTIDE SEQUENCE [LARGE SCALE GENOMIC DNA]</scope>
    <source>
        <strain evidence="1">SCGC-AAA261F17</strain>
    </source>
</reference>
<accession>A0A133V6H1</accession>
<keyword evidence="2" id="KW-1185">Reference proteome</keyword>
<dbReference type="Proteomes" id="UP000070035">
    <property type="component" value="Unassembled WGS sequence"/>
</dbReference>
<comment type="caution">
    <text evidence="1">The sequence shown here is derived from an EMBL/GenBank/DDBJ whole genome shotgun (WGS) entry which is preliminary data.</text>
</comment>
<name>A0A133V6H1_9EURY</name>
<dbReference type="EMBL" id="LHXY01000016">
    <property type="protein sequence ID" value="KXB02027.1"/>
    <property type="molecule type" value="Genomic_DNA"/>
</dbReference>
<gene>
    <name evidence="1" type="ORF">AKJ44_01630</name>
</gene>
<sequence length="63" mass="7680">MRRYWEKNKWKKLILETYEAKKWSQIQEKVVALRGSIKKEVSECVTKAEEKYRSRQAEKEESS</sequence>
<dbReference type="AlphaFoldDB" id="A0A133V6H1"/>
<organism evidence="1 2">
    <name type="scientific">candidate division MSBL1 archaeon SCGC-AAA261F17</name>
    <dbReference type="NCBI Taxonomy" id="1698274"/>
    <lineage>
        <taxon>Archaea</taxon>
        <taxon>Methanobacteriati</taxon>
        <taxon>Methanobacteriota</taxon>
        <taxon>candidate division MSBL1</taxon>
    </lineage>
</organism>
<evidence type="ECO:0000313" key="2">
    <source>
        <dbReference type="Proteomes" id="UP000070035"/>
    </source>
</evidence>
<evidence type="ECO:0000313" key="1">
    <source>
        <dbReference type="EMBL" id="KXB02027.1"/>
    </source>
</evidence>
<proteinExistence type="predicted"/>